<comment type="similarity">
    <text evidence="2 7">Belongs to the MIP/aquaporin (TC 1.A.8) family.</text>
</comment>
<dbReference type="CDD" id="cd00333">
    <property type="entry name" value="MIP"/>
    <property type="match status" value="1"/>
</dbReference>
<dbReference type="SUPFAM" id="SSF81338">
    <property type="entry name" value="Aquaporin-like"/>
    <property type="match status" value="1"/>
</dbReference>
<dbReference type="EMBL" id="KQ981693">
    <property type="protein sequence ID" value="KYN37568.1"/>
    <property type="molecule type" value="Genomic_DNA"/>
</dbReference>
<keyword evidence="5 8" id="KW-1133">Transmembrane helix</keyword>
<evidence type="ECO:0000256" key="8">
    <source>
        <dbReference type="SAM" id="Phobius"/>
    </source>
</evidence>
<dbReference type="GO" id="GO:0005886">
    <property type="term" value="C:plasma membrane"/>
    <property type="evidence" value="ECO:0007669"/>
    <property type="project" value="TreeGrafter"/>
</dbReference>
<feature type="transmembrane region" description="Helical" evidence="8">
    <location>
        <begin position="281"/>
        <end position="303"/>
    </location>
</feature>
<dbReference type="Gene3D" id="1.20.1080.10">
    <property type="entry name" value="Glycerol uptake facilitator protein"/>
    <property type="match status" value="1"/>
</dbReference>
<evidence type="ECO:0000256" key="4">
    <source>
        <dbReference type="ARBA" id="ARBA00022692"/>
    </source>
</evidence>
<proteinExistence type="inferred from homology"/>
<dbReference type="PANTHER" id="PTHR19139:SF270">
    <property type="entry name" value="ENTOMOGLYCEROPORIN 1-RELATED"/>
    <property type="match status" value="1"/>
</dbReference>
<keyword evidence="3 7" id="KW-0813">Transport</keyword>
<comment type="subcellular location">
    <subcellularLocation>
        <location evidence="1">Membrane</location>
        <topology evidence="1">Multi-pass membrane protein</topology>
    </subcellularLocation>
</comment>
<evidence type="ECO:0000313" key="10">
    <source>
        <dbReference type="Proteomes" id="UP000078541"/>
    </source>
</evidence>
<organism evidence="9 10">
    <name type="scientific">Trachymyrmex septentrionalis</name>
    <dbReference type="NCBI Taxonomy" id="34720"/>
    <lineage>
        <taxon>Eukaryota</taxon>
        <taxon>Metazoa</taxon>
        <taxon>Ecdysozoa</taxon>
        <taxon>Arthropoda</taxon>
        <taxon>Hexapoda</taxon>
        <taxon>Insecta</taxon>
        <taxon>Pterygota</taxon>
        <taxon>Neoptera</taxon>
        <taxon>Endopterygota</taxon>
        <taxon>Hymenoptera</taxon>
        <taxon>Apocrita</taxon>
        <taxon>Aculeata</taxon>
        <taxon>Formicoidea</taxon>
        <taxon>Formicidae</taxon>
        <taxon>Myrmicinae</taxon>
        <taxon>Trachymyrmex</taxon>
    </lineage>
</organism>
<dbReference type="PROSITE" id="PS00221">
    <property type="entry name" value="MIP"/>
    <property type="match status" value="1"/>
</dbReference>
<dbReference type="Pfam" id="PF00230">
    <property type="entry name" value="MIP"/>
    <property type="match status" value="1"/>
</dbReference>
<sequence>MLSCKFNVDPSHPRFIPVVIAFDVKRTKFPLESLQQSDSPRLKKTEEEKDSTWDKSMAILGESIGTSILIFLGCMACMGSMKPYIPGIGPSVIQVSFAFGLAVMIAIQCVGHISGAHLNPAITIAALILGKKSLIMAGFYIIAQCLGALLGYGMLKITKITFELFRRFGEDLNNRISVMITPSDLVHDGDSTTTDKFCTTDVNEAIGIGHGIAAEAFATGVLVFFACSSWDSRNAKNTDSLGLKFGLCVSMLCLAFIPHTGCSMNPARSFGPAVWTGHWHYHWLYWLGPIGGSIIATLIYRFLFLKNQENTQDVETLNDIET</sequence>
<dbReference type="Proteomes" id="UP000078541">
    <property type="component" value="Unassembled WGS sequence"/>
</dbReference>
<keyword evidence="6 8" id="KW-0472">Membrane</keyword>
<evidence type="ECO:0000256" key="6">
    <source>
        <dbReference type="ARBA" id="ARBA00023136"/>
    </source>
</evidence>
<feature type="transmembrane region" description="Helical" evidence="8">
    <location>
        <begin position="91"/>
        <end position="114"/>
    </location>
</feature>
<dbReference type="InterPro" id="IPR000425">
    <property type="entry name" value="MIP"/>
</dbReference>
<evidence type="ECO:0000256" key="5">
    <source>
        <dbReference type="ARBA" id="ARBA00022989"/>
    </source>
</evidence>
<dbReference type="InterPro" id="IPR023271">
    <property type="entry name" value="Aquaporin-like"/>
</dbReference>
<evidence type="ECO:0000256" key="1">
    <source>
        <dbReference type="ARBA" id="ARBA00004141"/>
    </source>
</evidence>
<accession>A0A195FAW0</accession>
<dbReference type="InterPro" id="IPR034294">
    <property type="entry name" value="Aquaporin_transptr"/>
</dbReference>
<dbReference type="STRING" id="34720.A0A195FAW0"/>
<feature type="transmembrane region" description="Helical" evidence="8">
    <location>
        <begin position="134"/>
        <end position="155"/>
    </location>
</feature>
<feature type="transmembrane region" description="Helical" evidence="8">
    <location>
        <begin position="241"/>
        <end position="261"/>
    </location>
</feature>
<dbReference type="PANTHER" id="PTHR19139">
    <property type="entry name" value="AQUAPORIN TRANSPORTER"/>
    <property type="match status" value="1"/>
</dbReference>
<reference evidence="9 10" key="1">
    <citation type="submission" date="2016-03" db="EMBL/GenBank/DDBJ databases">
        <title>Trachymyrmex septentrionalis WGS genome.</title>
        <authorList>
            <person name="Nygaard S."/>
            <person name="Hu H."/>
            <person name="Boomsma J."/>
            <person name="Zhang G."/>
        </authorList>
    </citation>
    <scope>NUCLEOTIDE SEQUENCE [LARGE SCALE GENOMIC DNA]</scope>
    <source>
        <strain evidence="9">Tsep2-gDNA-1</strain>
        <tissue evidence="9">Whole body</tissue>
    </source>
</reference>
<protein>
    <submittedName>
        <fullName evidence="9">Aquaporin AQPAe.a</fullName>
    </submittedName>
</protein>
<gene>
    <name evidence="9" type="ORF">ALC56_07767</name>
</gene>
<evidence type="ECO:0000256" key="3">
    <source>
        <dbReference type="ARBA" id="ARBA00022448"/>
    </source>
</evidence>
<evidence type="ECO:0000313" key="9">
    <source>
        <dbReference type="EMBL" id="KYN37568.1"/>
    </source>
</evidence>
<evidence type="ECO:0000256" key="7">
    <source>
        <dbReference type="RuleBase" id="RU000477"/>
    </source>
</evidence>
<feature type="transmembrane region" description="Helical" evidence="8">
    <location>
        <begin position="57"/>
        <end position="79"/>
    </location>
</feature>
<evidence type="ECO:0000256" key="2">
    <source>
        <dbReference type="ARBA" id="ARBA00006175"/>
    </source>
</evidence>
<dbReference type="AlphaFoldDB" id="A0A195FAW0"/>
<keyword evidence="10" id="KW-1185">Reference proteome</keyword>
<dbReference type="PRINTS" id="PR00783">
    <property type="entry name" value="MINTRINSICP"/>
</dbReference>
<keyword evidence="4 7" id="KW-0812">Transmembrane</keyword>
<dbReference type="GO" id="GO:0015267">
    <property type="term" value="F:channel activity"/>
    <property type="evidence" value="ECO:0007669"/>
    <property type="project" value="InterPro"/>
</dbReference>
<name>A0A195FAW0_9HYME</name>
<dbReference type="InterPro" id="IPR022357">
    <property type="entry name" value="MIP_CS"/>
</dbReference>